<keyword evidence="5 7" id="KW-1133">Transmembrane helix</keyword>
<dbReference type="PANTHER" id="PTHR30193:SF37">
    <property type="entry name" value="INNER MEMBRANE ABC TRANSPORTER PERMEASE PROTEIN YCJO"/>
    <property type="match status" value="1"/>
</dbReference>
<feature type="transmembrane region" description="Helical" evidence="7">
    <location>
        <begin position="165"/>
        <end position="188"/>
    </location>
</feature>
<dbReference type="AlphaFoldDB" id="A0A426TT28"/>
<evidence type="ECO:0000256" key="6">
    <source>
        <dbReference type="ARBA" id="ARBA00023136"/>
    </source>
</evidence>
<keyword evidence="6 7" id="KW-0472">Membrane</keyword>
<evidence type="ECO:0000259" key="8">
    <source>
        <dbReference type="PROSITE" id="PS50928"/>
    </source>
</evidence>
<evidence type="ECO:0000256" key="2">
    <source>
        <dbReference type="ARBA" id="ARBA00022448"/>
    </source>
</evidence>
<evidence type="ECO:0000256" key="5">
    <source>
        <dbReference type="ARBA" id="ARBA00022989"/>
    </source>
</evidence>
<dbReference type="EMBL" id="RSAS01000781">
    <property type="protein sequence ID" value="RRR67516.1"/>
    <property type="molecule type" value="Genomic_DNA"/>
</dbReference>
<dbReference type="Gene3D" id="1.10.3720.10">
    <property type="entry name" value="MetI-like"/>
    <property type="match status" value="1"/>
</dbReference>
<dbReference type="GO" id="GO:0055085">
    <property type="term" value="P:transmembrane transport"/>
    <property type="evidence" value="ECO:0007669"/>
    <property type="project" value="InterPro"/>
</dbReference>
<dbReference type="InterPro" id="IPR051393">
    <property type="entry name" value="ABC_transporter_permease"/>
</dbReference>
<keyword evidence="4 7" id="KW-0812">Transmembrane</keyword>
<sequence length="303" mass="34410">MRFFPHSIRMPSPRERREWLLFLLLVGPNLALFAVFTYWPLIYNFYLSFVRWNFLRPTKPFVGLDNYINVFTSASFWAIFFNTFVFALFSVSLTLVIGLALALLINQPLRYRNTARAVLFSPVVMSGAVVAVVWSYIFDPRYGLLDQFLRPLGIVSPNWLSDPTWAMAAVIIVYVWKNLGYAVVIYLAGLQGIPRELYEAARVDGAGPWARFRHVTLPGLSPIAFFLSVTSVLATFQAFDIIKVLTDGGPVIATTTLIYHLYILGFVSYDAGQAGVIAMVLFLIMFILTVIQIRYLEQRVNYG</sequence>
<evidence type="ECO:0000313" key="9">
    <source>
        <dbReference type="EMBL" id="RRR67516.1"/>
    </source>
</evidence>
<dbReference type="SUPFAM" id="SSF161098">
    <property type="entry name" value="MetI-like"/>
    <property type="match status" value="1"/>
</dbReference>
<feature type="transmembrane region" description="Helical" evidence="7">
    <location>
        <begin position="251"/>
        <end position="269"/>
    </location>
</feature>
<comment type="caution">
    <text evidence="9">The sequence shown here is derived from an EMBL/GenBank/DDBJ whole genome shotgun (WGS) entry which is preliminary data.</text>
</comment>
<comment type="subcellular location">
    <subcellularLocation>
        <location evidence="1 7">Cell membrane</location>
        <topology evidence="1 7">Multi-pass membrane protein</topology>
    </subcellularLocation>
</comment>
<feature type="transmembrane region" description="Helical" evidence="7">
    <location>
        <begin position="117"/>
        <end position="137"/>
    </location>
</feature>
<gene>
    <name evidence="9" type="ORF">EI684_18805</name>
</gene>
<dbReference type="Proteomes" id="UP000280307">
    <property type="component" value="Unassembled WGS sequence"/>
</dbReference>
<evidence type="ECO:0000256" key="3">
    <source>
        <dbReference type="ARBA" id="ARBA00022475"/>
    </source>
</evidence>
<comment type="similarity">
    <text evidence="7">Belongs to the binding-protein-dependent transport system permease family.</text>
</comment>
<evidence type="ECO:0000313" key="10">
    <source>
        <dbReference type="Proteomes" id="UP000280307"/>
    </source>
</evidence>
<accession>A0A426TT28</accession>
<dbReference type="CDD" id="cd06261">
    <property type="entry name" value="TM_PBP2"/>
    <property type="match status" value="1"/>
</dbReference>
<dbReference type="PANTHER" id="PTHR30193">
    <property type="entry name" value="ABC TRANSPORTER PERMEASE PROTEIN"/>
    <property type="match status" value="1"/>
</dbReference>
<dbReference type="Pfam" id="PF00528">
    <property type="entry name" value="BPD_transp_1"/>
    <property type="match status" value="1"/>
</dbReference>
<dbReference type="InterPro" id="IPR000515">
    <property type="entry name" value="MetI-like"/>
</dbReference>
<evidence type="ECO:0000256" key="7">
    <source>
        <dbReference type="RuleBase" id="RU363032"/>
    </source>
</evidence>
<name>A0A426TT28_9CHLR</name>
<keyword evidence="3" id="KW-1003">Cell membrane</keyword>
<feature type="transmembrane region" description="Helical" evidence="7">
    <location>
        <begin position="20"/>
        <end position="42"/>
    </location>
</feature>
<feature type="transmembrane region" description="Helical" evidence="7">
    <location>
        <begin position="76"/>
        <end position="105"/>
    </location>
</feature>
<dbReference type="GO" id="GO:0005886">
    <property type="term" value="C:plasma membrane"/>
    <property type="evidence" value="ECO:0007669"/>
    <property type="project" value="UniProtKB-SubCell"/>
</dbReference>
<protein>
    <submittedName>
        <fullName evidence="9">Sugar ABC transporter permease</fullName>
    </submittedName>
</protein>
<evidence type="ECO:0000256" key="4">
    <source>
        <dbReference type="ARBA" id="ARBA00022692"/>
    </source>
</evidence>
<dbReference type="InterPro" id="IPR035906">
    <property type="entry name" value="MetI-like_sf"/>
</dbReference>
<keyword evidence="2 7" id="KW-0813">Transport</keyword>
<feature type="transmembrane region" description="Helical" evidence="7">
    <location>
        <begin position="276"/>
        <end position="296"/>
    </location>
</feature>
<organism evidence="9 10">
    <name type="scientific">Candidatus Viridilinea halotolerans</name>
    <dbReference type="NCBI Taxonomy" id="2491704"/>
    <lineage>
        <taxon>Bacteria</taxon>
        <taxon>Bacillati</taxon>
        <taxon>Chloroflexota</taxon>
        <taxon>Chloroflexia</taxon>
        <taxon>Chloroflexales</taxon>
        <taxon>Chloroflexineae</taxon>
        <taxon>Oscillochloridaceae</taxon>
        <taxon>Candidatus Viridilinea</taxon>
    </lineage>
</organism>
<proteinExistence type="inferred from homology"/>
<dbReference type="PROSITE" id="PS50928">
    <property type="entry name" value="ABC_TM1"/>
    <property type="match status" value="1"/>
</dbReference>
<reference evidence="9 10" key="1">
    <citation type="submission" date="2018-12" db="EMBL/GenBank/DDBJ databases">
        <title>Genome Sequence of Candidatus Viridilinea halotolerans isolated from saline sulfide-rich spring.</title>
        <authorList>
            <person name="Grouzdev D.S."/>
            <person name="Burganskaya E.I."/>
            <person name="Krutkina M.S."/>
            <person name="Sukhacheva M.V."/>
            <person name="Gorlenko V.M."/>
        </authorList>
    </citation>
    <scope>NUCLEOTIDE SEQUENCE [LARGE SCALE GENOMIC DNA]</scope>
    <source>
        <strain evidence="9">Chok-6</strain>
    </source>
</reference>
<feature type="domain" description="ABC transmembrane type-1" evidence="8">
    <location>
        <begin position="80"/>
        <end position="292"/>
    </location>
</feature>
<feature type="transmembrane region" description="Helical" evidence="7">
    <location>
        <begin position="219"/>
        <end position="239"/>
    </location>
</feature>
<evidence type="ECO:0000256" key="1">
    <source>
        <dbReference type="ARBA" id="ARBA00004651"/>
    </source>
</evidence>